<sequence length="43" mass="5184">MERQICKFGTKRKKIKENIQKTTHCQLNQQQSKQNPKSNYFEA</sequence>
<feature type="region of interest" description="Disordered" evidence="1">
    <location>
        <begin position="22"/>
        <end position="43"/>
    </location>
</feature>
<name>A0A8S5MLL3_9CAUD</name>
<dbReference type="EMBL" id="BK014925">
    <property type="protein sequence ID" value="DAD82943.1"/>
    <property type="molecule type" value="Genomic_DNA"/>
</dbReference>
<evidence type="ECO:0000256" key="1">
    <source>
        <dbReference type="SAM" id="MobiDB-lite"/>
    </source>
</evidence>
<accession>A0A8S5MLL3</accession>
<feature type="compositionally biased region" description="Low complexity" evidence="1">
    <location>
        <begin position="26"/>
        <end position="43"/>
    </location>
</feature>
<reference evidence="2" key="1">
    <citation type="journal article" date="2021" name="Proc. Natl. Acad. Sci. U.S.A.">
        <title>A Catalog of Tens of Thousands of Viruses from Human Metagenomes Reveals Hidden Associations with Chronic Diseases.</title>
        <authorList>
            <person name="Tisza M.J."/>
            <person name="Buck C.B."/>
        </authorList>
    </citation>
    <scope>NUCLEOTIDE SEQUENCE</scope>
    <source>
        <strain evidence="2">CtXZx16</strain>
    </source>
</reference>
<organism evidence="2">
    <name type="scientific">Siphoviridae sp. ctXZx16</name>
    <dbReference type="NCBI Taxonomy" id="2826371"/>
    <lineage>
        <taxon>Viruses</taxon>
        <taxon>Duplodnaviria</taxon>
        <taxon>Heunggongvirae</taxon>
        <taxon>Uroviricota</taxon>
        <taxon>Caudoviricetes</taxon>
    </lineage>
</organism>
<proteinExistence type="predicted"/>
<protein>
    <submittedName>
        <fullName evidence="2">Uncharacterized protein</fullName>
    </submittedName>
</protein>
<evidence type="ECO:0000313" key="2">
    <source>
        <dbReference type="EMBL" id="DAD82943.1"/>
    </source>
</evidence>